<dbReference type="RefSeq" id="WP_110485146.1">
    <property type="nucleotide sequence ID" value="NZ_QJVC01000007.1"/>
</dbReference>
<comment type="caution">
    <text evidence="3">The sequence shown here is derived from an EMBL/GenBank/DDBJ whole genome shotgun (WGS) entry which is preliminary data.</text>
</comment>
<dbReference type="AlphaFoldDB" id="A0A2V5JLE9"/>
<sequence length="344" mass="35158">MKKVRAIIAMLATALVFGGGMAVISTPAEAEGSNSALVMTIAEVDLEGPAISDIVVTLQNTSGKAMTKVQVKVTGPINWSLYPDTHTLAALPPGATTTVTSEIHVPNSPASSVTRGFTATASYAGGDGVKTSFVERNQLTGTISGSLAELFNNVGTTTLGTTAQGNYDGEKNSFSRERLAEQGVTPGATIKAAGTEFTWPAAEAGKPDNVTGGGQTFKLTGQGSKLAFLGAGVANGASGETTVHYTDGSSSKGTFGFPNWGFQEPTAHGATLVKTTMGRNTPTGFMNQDVAYRLFTNTIAIDPAKTVSMVTLPSNANIHIFGVAFVPVAVVPPATTAPAAAIPE</sequence>
<name>A0A2V5JLE9_9MICC</name>
<evidence type="ECO:0000313" key="3">
    <source>
        <dbReference type="EMBL" id="PYI38606.1"/>
    </source>
</evidence>
<accession>A0A2V5JLE9</accession>
<proteinExistence type="predicted"/>
<feature type="chain" id="PRO_5015858765" description="Alpha-galactosidase NEW3 domain-containing protein" evidence="1">
    <location>
        <begin position="31"/>
        <end position="344"/>
    </location>
</feature>
<evidence type="ECO:0000313" key="4">
    <source>
        <dbReference type="Proteomes" id="UP000247980"/>
    </source>
</evidence>
<dbReference type="OrthoDB" id="176168at2"/>
<feature type="signal peptide" evidence="1">
    <location>
        <begin position="1"/>
        <end position="30"/>
    </location>
</feature>
<dbReference type="InterPro" id="IPR018905">
    <property type="entry name" value="A-galactase_NEW3"/>
</dbReference>
<protein>
    <recommendedName>
        <fullName evidence="2">Alpha-galactosidase NEW3 domain-containing protein</fullName>
    </recommendedName>
</protein>
<organism evidence="3 4">
    <name type="scientific">Arthrobacter psychrolactophilus</name>
    <dbReference type="NCBI Taxonomy" id="92442"/>
    <lineage>
        <taxon>Bacteria</taxon>
        <taxon>Bacillati</taxon>
        <taxon>Actinomycetota</taxon>
        <taxon>Actinomycetes</taxon>
        <taxon>Micrococcales</taxon>
        <taxon>Micrococcaceae</taxon>
        <taxon>Arthrobacter</taxon>
    </lineage>
</organism>
<dbReference type="Pfam" id="PF10633">
    <property type="entry name" value="NPCBM_assoc"/>
    <property type="match status" value="1"/>
</dbReference>
<evidence type="ECO:0000256" key="1">
    <source>
        <dbReference type="SAM" id="SignalP"/>
    </source>
</evidence>
<evidence type="ECO:0000259" key="2">
    <source>
        <dbReference type="Pfam" id="PF10633"/>
    </source>
</evidence>
<keyword evidence="4" id="KW-1185">Reference proteome</keyword>
<feature type="domain" description="Alpha-galactosidase NEW3" evidence="2">
    <location>
        <begin position="54"/>
        <end position="121"/>
    </location>
</feature>
<dbReference type="Proteomes" id="UP000247980">
    <property type="component" value="Unassembled WGS sequence"/>
</dbReference>
<keyword evidence="1" id="KW-0732">Signal</keyword>
<gene>
    <name evidence="3" type="ORF">CVS30_09780</name>
</gene>
<dbReference type="EMBL" id="QJVC01000007">
    <property type="protein sequence ID" value="PYI38606.1"/>
    <property type="molecule type" value="Genomic_DNA"/>
</dbReference>
<reference evidence="3 4" key="1">
    <citation type="submission" date="2018-05" db="EMBL/GenBank/DDBJ databases">
        <title>Genetic diversity of glacier-inhabiting Cryobacterium bacteria in China and description of Cryobacterium mengkeensis sp. nov. and Arthrobacter glacialis sp. nov.</title>
        <authorList>
            <person name="Liu Q."/>
            <person name="Xin Y.-H."/>
        </authorList>
    </citation>
    <scope>NUCLEOTIDE SEQUENCE [LARGE SCALE GENOMIC DNA]</scope>
    <source>
        <strain evidence="3 4">B7</strain>
    </source>
</reference>